<name>A0ACC0VNR6_9STRA</name>
<reference evidence="1 2" key="1">
    <citation type="journal article" date="2022" name="bioRxiv">
        <title>The genome of the oomycete Peronosclerospora sorghi, a cosmopolitan pathogen of maize and sorghum, is inflated with dispersed pseudogenes.</title>
        <authorList>
            <person name="Fletcher K."/>
            <person name="Martin F."/>
            <person name="Isakeit T."/>
            <person name="Cavanaugh K."/>
            <person name="Magill C."/>
            <person name="Michelmore R."/>
        </authorList>
    </citation>
    <scope>NUCLEOTIDE SEQUENCE [LARGE SCALE GENOMIC DNA]</scope>
    <source>
        <strain evidence="1">P6</strain>
    </source>
</reference>
<accession>A0ACC0VNR6</accession>
<gene>
    <name evidence="1" type="ORF">PsorP6_003997</name>
</gene>
<organism evidence="1 2">
    <name type="scientific">Peronosclerospora sorghi</name>
    <dbReference type="NCBI Taxonomy" id="230839"/>
    <lineage>
        <taxon>Eukaryota</taxon>
        <taxon>Sar</taxon>
        <taxon>Stramenopiles</taxon>
        <taxon>Oomycota</taxon>
        <taxon>Peronosporomycetes</taxon>
        <taxon>Peronosporales</taxon>
        <taxon>Peronosporaceae</taxon>
        <taxon>Peronosclerospora</taxon>
    </lineage>
</organism>
<protein>
    <submittedName>
        <fullName evidence="1">Uncharacterized protein</fullName>
    </submittedName>
</protein>
<proteinExistence type="predicted"/>
<comment type="caution">
    <text evidence="1">The sequence shown here is derived from an EMBL/GenBank/DDBJ whole genome shotgun (WGS) entry which is preliminary data.</text>
</comment>
<dbReference type="EMBL" id="CM047587">
    <property type="protein sequence ID" value="KAI9907564.1"/>
    <property type="molecule type" value="Genomic_DNA"/>
</dbReference>
<sequence>MLSLQVTFLHNFAGTLADPRIYGDVLALLRDSTVPEAPTEYVAGRHRAVVTLCEAITQLERYSKSTANWIVSCLTRIAAACREHIYPQSNELRQVDQHAWIPDFVRFLLEPVVASENVHSFRILCALIRAERKLLLEVVSFCSTHPHTVTQTLHEPLKRWPLYEEDMDLVVLTLELLDMLLSVQTLRETLAVDAIDLRFVSCVIHRALQLNRFMT</sequence>
<dbReference type="Proteomes" id="UP001163321">
    <property type="component" value="Chromosome 8"/>
</dbReference>
<keyword evidence="2" id="KW-1185">Reference proteome</keyword>
<evidence type="ECO:0000313" key="2">
    <source>
        <dbReference type="Proteomes" id="UP001163321"/>
    </source>
</evidence>
<evidence type="ECO:0000313" key="1">
    <source>
        <dbReference type="EMBL" id="KAI9907564.1"/>
    </source>
</evidence>